<feature type="region of interest" description="Disordered" evidence="1">
    <location>
        <begin position="25"/>
        <end position="126"/>
    </location>
</feature>
<reference evidence="2 3" key="1">
    <citation type="submission" date="2020-08" db="EMBL/GenBank/DDBJ databases">
        <title>The Agave Microbiome: Exploring the role of microbial communities in plant adaptations to desert environments.</title>
        <authorList>
            <person name="Partida-Martinez L.P."/>
        </authorList>
    </citation>
    <scope>NUCLEOTIDE SEQUENCE [LARGE SCALE GENOMIC DNA]</scope>
    <source>
        <strain evidence="2 3">AT3.2</strain>
    </source>
</reference>
<dbReference type="Proteomes" id="UP000540787">
    <property type="component" value="Unassembled WGS sequence"/>
</dbReference>
<evidence type="ECO:0000313" key="3">
    <source>
        <dbReference type="Proteomes" id="UP000540787"/>
    </source>
</evidence>
<dbReference type="AlphaFoldDB" id="A0A7W9WZK4"/>
<comment type="caution">
    <text evidence="2">The sequence shown here is derived from an EMBL/GenBank/DDBJ whole genome shotgun (WGS) entry which is preliminary data.</text>
</comment>
<evidence type="ECO:0000256" key="1">
    <source>
        <dbReference type="SAM" id="MobiDB-lite"/>
    </source>
</evidence>
<accession>A0A7W9WZK4</accession>
<proteinExistence type="predicted"/>
<protein>
    <submittedName>
        <fullName evidence="2">Uncharacterized protein</fullName>
    </submittedName>
</protein>
<dbReference type="RefSeq" id="WP_183553386.1">
    <property type="nucleotide sequence ID" value="NZ_JACHBX010000001.1"/>
</dbReference>
<keyword evidence="3" id="KW-1185">Reference proteome</keyword>
<evidence type="ECO:0000313" key="2">
    <source>
        <dbReference type="EMBL" id="MBB6133748.1"/>
    </source>
</evidence>
<name>A0A7W9WZK4_9BURK</name>
<sequence length="126" mass="13430">MPPFSYFKPRGVLESTVSVWTEWGNGIGNKASAASDAVGSAHESGERQVGQTVDTTTKAAKDASAEALSRAAPMRGSRLPSVKSNKPSSVRCKRQRKHAPQPNAATMLPQKSPAMRLTPRSAVRTI</sequence>
<dbReference type="EMBL" id="JACHBX010000001">
    <property type="protein sequence ID" value="MBB6133748.1"/>
    <property type="molecule type" value="Genomic_DNA"/>
</dbReference>
<organism evidence="2 3">
    <name type="scientific">Massilia aurea</name>
    <dbReference type="NCBI Taxonomy" id="373040"/>
    <lineage>
        <taxon>Bacteria</taxon>
        <taxon>Pseudomonadati</taxon>
        <taxon>Pseudomonadota</taxon>
        <taxon>Betaproteobacteria</taxon>
        <taxon>Burkholderiales</taxon>
        <taxon>Oxalobacteraceae</taxon>
        <taxon>Telluria group</taxon>
        <taxon>Massilia</taxon>
    </lineage>
</organism>
<gene>
    <name evidence="2" type="ORF">HD842_001859</name>
</gene>